<dbReference type="Pfam" id="PF05050">
    <property type="entry name" value="Methyltransf_21"/>
    <property type="match status" value="1"/>
</dbReference>
<evidence type="ECO:0000313" key="2">
    <source>
        <dbReference type="EMBL" id="KAH3721091.1"/>
    </source>
</evidence>
<dbReference type="EMBL" id="JAIWYP010000013">
    <property type="protein sequence ID" value="KAH3721091.1"/>
    <property type="molecule type" value="Genomic_DNA"/>
</dbReference>
<sequence length="198" mass="22617">MEFLDLGCNIGVYTISVATLGRRVTALDANRKNLEMLLTSLQIGNLTRNVTMLWNALSDKSEVVNLKEDAGNVGGMAIVSGQELAPDFENSTIAVTLDDLEVMFRKKKLLIKMDIERYEMKALLGAKRFFEYVNIRYLIMEWMHHAETDTGLEIIQFLSARGFVPYAPNDRTRPLQQETRNKWPNDILWKQTDSGIDK</sequence>
<reference evidence="2" key="2">
    <citation type="submission" date="2020-11" db="EMBL/GenBank/DDBJ databases">
        <authorList>
            <person name="McCartney M.A."/>
            <person name="Auch B."/>
            <person name="Kono T."/>
            <person name="Mallez S."/>
            <person name="Becker A."/>
            <person name="Gohl D.M."/>
            <person name="Silverstein K.A.T."/>
            <person name="Koren S."/>
            <person name="Bechman K.B."/>
            <person name="Herman A."/>
            <person name="Abrahante J.E."/>
            <person name="Garbe J."/>
        </authorList>
    </citation>
    <scope>NUCLEOTIDE SEQUENCE</scope>
    <source>
        <strain evidence="2">Duluth1</strain>
        <tissue evidence="2">Whole animal</tissue>
    </source>
</reference>
<evidence type="ECO:0000313" key="3">
    <source>
        <dbReference type="Proteomes" id="UP000828390"/>
    </source>
</evidence>
<dbReference type="InterPro" id="IPR029063">
    <property type="entry name" value="SAM-dependent_MTases_sf"/>
</dbReference>
<feature type="domain" description="Methyltransferase FkbM" evidence="1">
    <location>
        <begin position="20"/>
        <end position="164"/>
    </location>
</feature>
<dbReference type="SUPFAM" id="SSF53335">
    <property type="entry name" value="S-adenosyl-L-methionine-dependent methyltransferases"/>
    <property type="match status" value="1"/>
</dbReference>
<reference evidence="2" key="1">
    <citation type="journal article" date="2019" name="bioRxiv">
        <title>The Genome of the Zebra Mussel, Dreissena polymorpha: A Resource for Invasive Species Research.</title>
        <authorList>
            <person name="McCartney M.A."/>
            <person name="Auch B."/>
            <person name="Kono T."/>
            <person name="Mallez S."/>
            <person name="Zhang Y."/>
            <person name="Obille A."/>
            <person name="Becker A."/>
            <person name="Abrahante J.E."/>
            <person name="Garbe J."/>
            <person name="Badalamenti J.P."/>
            <person name="Herman A."/>
            <person name="Mangelson H."/>
            <person name="Liachko I."/>
            <person name="Sullivan S."/>
            <person name="Sone E.D."/>
            <person name="Koren S."/>
            <person name="Silverstein K.A.T."/>
            <person name="Beckman K.B."/>
            <person name="Gohl D.M."/>
        </authorList>
    </citation>
    <scope>NUCLEOTIDE SEQUENCE</scope>
    <source>
        <strain evidence="2">Duluth1</strain>
        <tissue evidence="2">Whole animal</tissue>
    </source>
</reference>
<dbReference type="Gene3D" id="3.40.50.150">
    <property type="entry name" value="Vaccinia Virus protein VP39"/>
    <property type="match status" value="1"/>
</dbReference>
<gene>
    <name evidence="2" type="ORF">DPMN_064006</name>
</gene>
<dbReference type="AlphaFoldDB" id="A0A9D4CBJ1"/>
<keyword evidence="3" id="KW-1185">Reference proteome</keyword>
<proteinExistence type="predicted"/>
<organism evidence="2 3">
    <name type="scientific">Dreissena polymorpha</name>
    <name type="common">Zebra mussel</name>
    <name type="synonym">Mytilus polymorpha</name>
    <dbReference type="NCBI Taxonomy" id="45954"/>
    <lineage>
        <taxon>Eukaryota</taxon>
        <taxon>Metazoa</taxon>
        <taxon>Spiralia</taxon>
        <taxon>Lophotrochozoa</taxon>
        <taxon>Mollusca</taxon>
        <taxon>Bivalvia</taxon>
        <taxon>Autobranchia</taxon>
        <taxon>Heteroconchia</taxon>
        <taxon>Euheterodonta</taxon>
        <taxon>Imparidentia</taxon>
        <taxon>Neoheterodontei</taxon>
        <taxon>Myida</taxon>
        <taxon>Dreissenoidea</taxon>
        <taxon>Dreissenidae</taxon>
        <taxon>Dreissena</taxon>
    </lineage>
</organism>
<accession>A0A9D4CBJ1</accession>
<dbReference type="Proteomes" id="UP000828390">
    <property type="component" value="Unassembled WGS sequence"/>
</dbReference>
<dbReference type="PANTHER" id="PTHR34203">
    <property type="entry name" value="METHYLTRANSFERASE, FKBM FAMILY PROTEIN"/>
    <property type="match status" value="1"/>
</dbReference>
<dbReference type="InterPro" id="IPR052514">
    <property type="entry name" value="SAM-dependent_MTase"/>
</dbReference>
<comment type="caution">
    <text evidence="2">The sequence shown here is derived from an EMBL/GenBank/DDBJ whole genome shotgun (WGS) entry which is preliminary data.</text>
</comment>
<name>A0A9D4CBJ1_DREPO</name>
<dbReference type="NCBIfam" id="TIGR01444">
    <property type="entry name" value="fkbM_fam"/>
    <property type="match status" value="1"/>
</dbReference>
<dbReference type="PANTHER" id="PTHR34203:SF15">
    <property type="entry name" value="SLL1173 PROTEIN"/>
    <property type="match status" value="1"/>
</dbReference>
<evidence type="ECO:0000259" key="1">
    <source>
        <dbReference type="Pfam" id="PF05050"/>
    </source>
</evidence>
<protein>
    <recommendedName>
        <fullName evidence="1">Methyltransferase FkbM domain-containing protein</fullName>
    </recommendedName>
</protein>
<dbReference type="InterPro" id="IPR006342">
    <property type="entry name" value="FkbM_mtfrase"/>
</dbReference>